<name>A0A1Y2DP66_9FUNG</name>
<evidence type="ECO:0000313" key="1">
    <source>
        <dbReference type="EMBL" id="ORY60455.1"/>
    </source>
</evidence>
<organism evidence="1 2">
    <name type="scientific">Neocallimastix californiae</name>
    <dbReference type="NCBI Taxonomy" id="1754190"/>
    <lineage>
        <taxon>Eukaryota</taxon>
        <taxon>Fungi</taxon>
        <taxon>Fungi incertae sedis</taxon>
        <taxon>Chytridiomycota</taxon>
        <taxon>Chytridiomycota incertae sedis</taxon>
        <taxon>Neocallimastigomycetes</taxon>
        <taxon>Neocallimastigales</taxon>
        <taxon>Neocallimastigaceae</taxon>
        <taxon>Neocallimastix</taxon>
    </lineage>
</organism>
<dbReference type="AlphaFoldDB" id="A0A1Y2DP66"/>
<dbReference type="EMBL" id="MCOG01000061">
    <property type="protein sequence ID" value="ORY60455.1"/>
    <property type="molecule type" value="Genomic_DNA"/>
</dbReference>
<gene>
    <name evidence="1" type="ORF">LY90DRAFT_643187</name>
</gene>
<comment type="caution">
    <text evidence="1">The sequence shown here is derived from an EMBL/GenBank/DDBJ whole genome shotgun (WGS) entry which is preliminary data.</text>
</comment>
<proteinExistence type="predicted"/>
<dbReference type="OrthoDB" id="10571387at2759"/>
<accession>A0A1Y2DP66</accession>
<dbReference type="Proteomes" id="UP000193920">
    <property type="component" value="Unassembled WGS sequence"/>
</dbReference>
<sequence length="478" mass="57277">MNDISGIRNYIKDIIYKNNIEELKNYVQLHHLELKKLNNKDFDILEYTYSLLKLKKVSKELKSFVINNYDHQRNNVIEIVKSNSIDKLKKYLKDNNLYIKDVNYKNLDIIKLFIKLSDKKKISNDILDYIITHYDKTKGEIVDIIRSDDINKLMEYIKENDIELQNLNNNHFDVIKYCSKSYNKISGRMKNFVISHINKIRYKVVELLRNDDISELKLFIDENNINLKSLNDDNFNLVKYCSFPSNHISLKAQDFIASYFTDVRSQIIQFIKENDTRSLLDFMHKNNIELCDLNNDQFDICDYCYSKENKISSKMKNFISLNFTKERYEVIKLIRNGDIQKLRIYLTKNTKELKEFNDKYFDIINFCKHDKHTEKNMVRFVVNHLTKERGKLVDLISDNDIDALKEFIQENDIELKSLNDDNFDLIDFCFSNENNISSEMQEFVITHYDKVKYSIIEMISMNMIDELKKIRKVRKFRI</sequence>
<evidence type="ECO:0000313" key="2">
    <source>
        <dbReference type="Proteomes" id="UP000193920"/>
    </source>
</evidence>
<keyword evidence="2" id="KW-1185">Reference proteome</keyword>
<reference evidence="1 2" key="1">
    <citation type="submission" date="2016-08" db="EMBL/GenBank/DDBJ databases">
        <title>A Parts List for Fungal Cellulosomes Revealed by Comparative Genomics.</title>
        <authorList>
            <consortium name="DOE Joint Genome Institute"/>
            <person name="Haitjema C.H."/>
            <person name="Gilmore S.P."/>
            <person name="Henske J.K."/>
            <person name="Solomon K.V."/>
            <person name="De Groot R."/>
            <person name="Kuo A."/>
            <person name="Mondo S.J."/>
            <person name="Salamov A.A."/>
            <person name="Labutti K."/>
            <person name="Zhao Z."/>
            <person name="Chiniquy J."/>
            <person name="Barry K."/>
            <person name="Brewer H.M."/>
            <person name="Purvine S.O."/>
            <person name="Wright A.T."/>
            <person name="Boxma B."/>
            <person name="Van Alen T."/>
            <person name="Hackstein J.H."/>
            <person name="Baker S.E."/>
            <person name="Grigoriev I.V."/>
            <person name="O'Malley M.A."/>
        </authorList>
    </citation>
    <scope>NUCLEOTIDE SEQUENCE [LARGE SCALE GENOMIC DNA]</scope>
    <source>
        <strain evidence="1 2">G1</strain>
    </source>
</reference>
<protein>
    <submittedName>
        <fullName evidence="1">Uncharacterized protein</fullName>
    </submittedName>
</protein>